<evidence type="ECO:0000313" key="4">
    <source>
        <dbReference type="EMBL" id="KAJ9155680.1"/>
    </source>
</evidence>
<evidence type="ECO:0000259" key="3">
    <source>
        <dbReference type="Pfam" id="PF00561"/>
    </source>
</evidence>
<gene>
    <name evidence="4" type="ORF">NKR23_g1975</name>
</gene>
<proteinExistence type="inferred from homology"/>
<organism evidence="4 5">
    <name type="scientific">Pleurostoma richardsiae</name>
    <dbReference type="NCBI Taxonomy" id="41990"/>
    <lineage>
        <taxon>Eukaryota</taxon>
        <taxon>Fungi</taxon>
        <taxon>Dikarya</taxon>
        <taxon>Ascomycota</taxon>
        <taxon>Pezizomycotina</taxon>
        <taxon>Sordariomycetes</taxon>
        <taxon>Sordariomycetidae</taxon>
        <taxon>Calosphaeriales</taxon>
        <taxon>Pleurostomataceae</taxon>
        <taxon>Pleurostoma</taxon>
    </lineage>
</organism>
<dbReference type="InterPro" id="IPR000073">
    <property type="entry name" value="AB_hydrolase_1"/>
</dbReference>
<dbReference type="SUPFAM" id="SSF53474">
    <property type="entry name" value="alpha/beta-Hydrolases"/>
    <property type="match status" value="1"/>
</dbReference>
<dbReference type="AlphaFoldDB" id="A0AA38VZ24"/>
<dbReference type="PANTHER" id="PTHR22946">
    <property type="entry name" value="DIENELACTONE HYDROLASE DOMAIN-CONTAINING PROTEIN-RELATED"/>
    <property type="match status" value="1"/>
</dbReference>
<comment type="caution">
    <text evidence="4">The sequence shown here is derived from an EMBL/GenBank/DDBJ whole genome shotgun (WGS) entry which is preliminary data.</text>
</comment>
<evidence type="ECO:0000256" key="2">
    <source>
        <dbReference type="ARBA" id="ARBA00038115"/>
    </source>
</evidence>
<dbReference type="PANTHER" id="PTHR22946:SF9">
    <property type="entry name" value="POLYKETIDE TRANSFERASE AF380"/>
    <property type="match status" value="1"/>
</dbReference>
<protein>
    <recommendedName>
        <fullName evidence="3">AB hydrolase-1 domain-containing protein</fullName>
    </recommendedName>
</protein>
<dbReference type="InterPro" id="IPR029058">
    <property type="entry name" value="AB_hydrolase_fold"/>
</dbReference>
<dbReference type="EMBL" id="JANBVO010000003">
    <property type="protein sequence ID" value="KAJ9155680.1"/>
    <property type="molecule type" value="Genomic_DNA"/>
</dbReference>
<accession>A0AA38VZ24</accession>
<keyword evidence="5" id="KW-1185">Reference proteome</keyword>
<name>A0AA38VZ24_9PEZI</name>
<comment type="similarity">
    <text evidence="2">Belongs to the AB hydrolase superfamily. FUS2 hydrolase family.</text>
</comment>
<feature type="domain" description="AB hydrolase-1" evidence="3">
    <location>
        <begin position="56"/>
        <end position="312"/>
    </location>
</feature>
<evidence type="ECO:0000256" key="1">
    <source>
        <dbReference type="ARBA" id="ARBA00022801"/>
    </source>
</evidence>
<dbReference type="InterPro" id="IPR050261">
    <property type="entry name" value="FrsA_esterase"/>
</dbReference>
<dbReference type="GO" id="GO:0016788">
    <property type="term" value="F:hydrolase activity, acting on ester bonds"/>
    <property type="evidence" value="ECO:0007669"/>
    <property type="project" value="UniProtKB-ARBA"/>
</dbReference>
<dbReference type="Pfam" id="PF00561">
    <property type="entry name" value="Abhydrolase_1"/>
    <property type="match status" value="1"/>
</dbReference>
<reference evidence="4" key="1">
    <citation type="submission" date="2022-07" db="EMBL/GenBank/DDBJ databases">
        <title>Fungi with potential for degradation of polypropylene.</title>
        <authorList>
            <person name="Gostincar C."/>
        </authorList>
    </citation>
    <scope>NUCLEOTIDE SEQUENCE</scope>
    <source>
        <strain evidence="4">EXF-13308</strain>
    </source>
</reference>
<sequence>MPFTAIQIPTSDGHVLAGTLYTPSLAPAPYGNAHKLPAMILAPTFSATQNMGVKNWASHFTQHLWMAVVTFDARGFGASQGPGIVPQEALPLAQVSDIQDALTFACSHPLIDSSKVALWGSGLSGGHVLHVAAVDKRVRAIISQAPLVNGWTTTSRRVRYDHVPDLEARFAADRLSRTGAALAELQADATKSRVEVSVQQPAIVPVVADPKGPERDELCALPGADSWAHFSRFLGAGGEESGWKNGVTLRSLEALRGYMPETLIARISPTPLLMVIAREDRVCGADLALAAYEQALQPKEVRFVEGGHYSVYGGEKFEGNVEGQIVWLRTVLGL</sequence>
<dbReference type="Proteomes" id="UP001174694">
    <property type="component" value="Unassembled WGS sequence"/>
</dbReference>
<evidence type="ECO:0000313" key="5">
    <source>
        <dbReference type="Proteomes" id="UP001174694"/>
    </source>
</evidence>
<keyword evidence="1" id="KW-0378">Hydrolase</keyword>
<dbReference type="Gene3D" id="1.10.10.800">
    <property type="match status" value="1"/>
</dbReference>
<dbReference type="Gene3D" id="3.40.50.1820">
    <property type="entry name" value="alpha/beta hydrolase"/>
    <property type="match status" value="1"/>
</dbReference>